<feature type="signal peptide" evidence="1">
    <location>
        <begin position="1"/>
        <end position="18"/>
    </location>
</feature>
<proteinExistence type="predicted"/>
<keyword evidence="1" id="KW-0732">Signal</keyword>
<dbReference type="HOGENOM" id="CLU_037358_2_1_1"/>
<accession>S3C4A1</accession>
<keyword evidence="3" id="KW-1185">Reference proteome</keyword>
<feature type="chain" id="PRO_5004518381" evidence="1">
    <location>
        <begin position="19"/>
        <end position="311"/>
    </location>
</feature>
<evidence type="ECO:0000256" key="1">
    <source>
        <dbReference type="SAM" id="SignalP"/>
    </source>
</evidence>
<gene>
    <name evidence="2" type="ORF">F503_03068</name>
</gene>
<reference evidence="2 3" key="1">
    <citation type="journal article" date="2013" name="BMC Genomics">
        <title>The genome and transcriptome of the pine saprophyte Ophiostoma piceae, and a comparison with the bark beetle-associated pine pathogen Grosmannia clavigera.</title>
        <authorList>
            <person name="Haridas S."/>
            <person name="Wang Y."/>
            <person name="Lim L."/>
            <person name="Massoumi Alamouti S."/>
            <person name="Jackman S."/>
            <person name="Docking R."/>
            <person name="Robertson G."/>
            <person name="Birol I."/>
            <person name="Bohlmann J."/>
            <person name="Breuil C."/>
        </authorList>
    </citation>
    <scope>NUCLEOTIDE SEQUENCE [LARGE SCALE GENOMIC DNA]</scope>
    <source>
        <strain evidence="2 3">UAMH 11346</strain>
    </source>
</reference>
<dbReference type="InterPro" id="IPR017946">
    <property type="entry name" value="PLC-like_Pdiesterase_TIM-brl"/>
</dbReference>
<protein>
    <submittedName>
        <fullName evidence="2">Tat pathway signal sequence</fullName>
    </submittedName>
</protein>
<dbReference type="Gene3D" id="3.20.20.190">
    <property type="entry name" value="Phosphatidylinositol (PI) phosphodiesterase"/>
    <property type="match status" value="1"/>
</dbReference>
<dbReference type="OMA" id="YYFETPF"/>
<dbReference type="EMBL" id="KE148152">
    <property type="protein sequence ID" value="EPE06641.1"/>
    <property type="molecule type" value="Genomic_DNA"/>
</dbReference>
<dbReference type="AlphaFoldDB" id="S3C4A1"/>
<evidence type="ECO:0000313" key="3">
    <source>
        <dbReference type="Proteomes" id="UP000016923"/>
    </source>
</evidence>
<dbReference type="OrthoDB" id="7984201at2759"/>
<dbReference type="SUPFAM" id="SSF51695">
    <property type="entry name" value="PLC-like phosphodiesterases"/>
    <property type="match status" value="1"/>
</dbReference>
<dbReference type="PANTHER" id="PTHR13593:SF146">
    <property type="entry name" value="PLC-LIKE PHOSPHODIESTERASE"/>
    <property type="match status" value="1"/>
</dbReference>
<sequence length="311" mass="33664">MRSSTLLLGSALAGTAFAAPYRAASRLDLPHDVSGRDQACNGFSELCGRKYSDVTFVGAHDSAFVGVLPMDNQFEDVADQLSQGIRFLQAQSHSKNNAIELCHTSCIIKDAGPLKNFLSPIKSFLDGNANEVVTLLLTNGDGISVSAFDAVFQAIGLASYAYVPSGVIAFDAWPTLSELISSGKRLVVFMDYHTDTSKVDYILDEFSFIYETPFDTTDPKFAQCTVDRPPNGDTTKLMGLVNHFLDVEIDIFGEQILIPDTLKTGKTNSLASITAQTSLCVSQHTRTPNFVLLDFISVGDALKAQKQLNGL</sequence>
<dbReference type="eggNOG" id="ENOG502RUV2">
    <property type="taxonomic scope" value="Eukaryota"/>
</dbReference>
<dbReference type="Proteomes" id="UP000016923">
    <property type="component" value="Unassembled WGS sequence"/>
</dbReference>
<dbReference type="InterPro" id="IPR051057">
    <property type="entry name" value="PI-PLC_domain"/>
</dbReference>
<dbReference type="PANTHER" id="PTHR13593">
    <property type="match status" value="1"/>
</dbReference>
<dbReference type="GO" id="GO:0008081">
    <property type="term" value="F:phosphoric diester hydrolase activity"/>
    <property type="evidence" value="ECO:0007669"/>
    <property type="project" value="InterPro"/>
</dbReference>
<evidence type="ECO:0000313" key="2">
    <source>
        <dbReference type="EMBL" id="EPE06641.1"/>
    </source>
</evidence>
<name>S3C4A1_OPHP1</name>
<organism evidence="2 3">
    <name type="scientific">Ophiostoma piceae (strain UAMH 11346)</name>
    <name type="common">Sap stain fungus</name>
    <dbReference type="NCBI Taxonomy" id="1262450"/>
    <lineage>
        <taxon>Eukaryota</taxon>
        <taxon>Fungi</taxon>
        <taxon>Dikarya</taxon>
        <taxon>Ascomycota</taxon>
        <taxon>Pezizomycotina</taxon>
        <taxon>Sordariomycetes</taxon>
        <taxon>Sordariomycetidae</taxon>
        <taxon>Ophiostomatales</taxon>
        <taxon>Ophiostomataceae</taxon>
        <taxon>Ophiostoma</taxon>
    </lineage>
</organism>
<dbReference type="STRING" id="1262450.S3C4A1"/>
<dbReference type="GO" id="GO:0006629">
    <property type="term" value="P:lipid metabolic process"/>
    <property type="evidence" value="ECO:0007669"/>
    <property type="project" value="InterPro"/>
</dbReference>
<dbReference type="VEuPathDB" id="FungiDB:F503_03068"/>
<dbReference type="Pfam" id="PF26146">
    <property type="entry name" value="PI-PLC_X"/>
    <property type="match status" value="1"/>
</dbReference>